<dbReference type="Pfam" id="PF00069">
    <property type="entry name" value="Pkinase"/>
    <property type="match status" value="1"/>
</dbReference>
<evidence type="ECO:0000259" key="4">
    <source>
        <dbReference type="PROSITE" id="PS50011"/>
    </source>
</evidence>
<keyword evidence="1" id="KW-0547">Nucleotide-binding</keyword>
<dbReference type="EMBL" id="BLBS01000039">
    <property type="protein sequence ID" value="GET90125.1"/>
    <property type="molecule type" value="Genomic_DNA"/>
</dbReference>
<dbReference type="Gene3D" id="1.10.510.10">
    <property type="entry name" value="Transferase(Phosphotransferase) domain 1"/>
    <property type="match status" value="1"/>
</dbReference>
<dbReference type="InterPro" id="IPR008271">
    <property type="entry name" value="Ser/Thr_kinase_AS"/>
</dbReference>
<gene>
    <name evidence="5" type="ORF">LtaPh_2820700</name>
</gene>
<keyword evidence="6" id="KW-1185">Reference proteome</keyword>
<feature type="region of interest" description="Disordered" evidence="3">
    <location>
        <begin position="616"/>
        <end position="636"/>
    </location>
</feature>
<protein>
    <submittedName>
        <fullName evidence="5">Protein kinase, putative</fullName>
    </submittedName>
</protein>
<keyword evidence="5" id="KW-0418">Kinase</keyword>
<keyword evidence="5" id="KW-0808">Transferase</keyword>
<feature type="compositionally biased region" description="Polar residues" evidence="3">
    <location>
        <begin position="686"/>
        <end position="715"/>
    </location>
</feature>
<dbReference type="AlphaFoldDB" id="A0A640KM61"/>
<dbReference type="SUPFAM" id="SSF56112">
    <property type="entry name" value="Protein kinase-like (PK-like)"/>
    <property type="match status" value="1"/>
</dbReference>
<accession>A0A640KM61</accession>
<dbReference type="InterPro" id="IPR000719">
    <property type="entry name" value="Prot_kinase_dom"/>
</dbReference>
<feature type="compositionally biased region" description="Polar residues" evidence="3">
    <location>
        <begin position="815"/>
        <end position="831"/>
    </location>
</feature>
<keyword evidence="2" id="KW-0067">ATP-binding</keyword>
<feature type="compositionally biased region" description="Basic and acidic residues" evidence="3">
    <location>
        <begin position="760"/>
        <end position="776"/>
    </location>
</feature>
<feature type="region of interest" description="Disordered" evidence="3">
    <location>
        <begin position="370"/>
        <end position="392"/>
    </location>
</feature>
<dbReference type="PANTHER" id="PTHR24346:SF30">
    <property type="entry name" value="MATERNAL EMBRYONIC LEUCINE ZIPPER KINASE"/>
    <property type="match status" value="1"/>
</dbReference>
<dbReference type="FunFam" id="1.10.510.10:FF:001268">
    <property type="entry name" value="Protein lipid droplet kinase (LDK)"/>
    <property type="match status" value="1"/>
</dbReference>
<name>A0A640KM61_LEITA</name>
<dbReference type="GO" id="GO:0004674">
    <property type="term" value="F:protein serine/threonine kinase activity"/>
    <property type="evidence" value="ECO:0007669"/>
    <property type="project" value="TreeGrafter"/>
</dbReference>
<comment type="caution">
    <text evidence="5">The sequence shown here is derived from an EMBL/GenBank/DDBJ whole genome shotgun (WGS) entry which is preliminary data.</text>
</comment>
<evidence type="ECO:0000313" key="6">
    <source>
        <dbReference type="Proteomes" id="UP000419144"/>
    </source>
</evidence>
<dbReference type="GO" id="GO:0005524">
    <property type="term" value="F:ATP binding"/>
    <property type="evidence" value="ECO:0007669"/>
    <property type="project" value="UniProtKB-KW"/>
</dbReference>
<feature type="compositionally biased region" description="Low complexity" evidence="3">
    <location>
        <begin position="370"/>
        <end position="382"/>
    </location>
</feature>
<evidence type="ECO:0000256" key="3">
    <source>
        <dbReference type="SAM" id="MobiDB-lite"/>
    </source>
</evidence>
<dbReference type="PROSITE" id="PS50011">
    <property type="entry name" value="PROTEIN_KINASE_DOM"/>
    <property type="match status" value="1"/>
</dbReference>
<proteinExistence type="predicted"/>
<dbReference type="GO" id="GO:0005737">
    <property type="term" value="C:cytoplasm"/>
    <property type="evidence" value="ECO:0007669"/>
    <property type="project" value="TreeGrafter"/>
</dbReference>
<evidence type="ECO:0000256" key="2">
    <source>
        <dbReference type="ARBA" id="ARBA00022840"/>
    </source>
</evidence>
<reference evidence="5" key="1">
    <citation type="submission" date="2019-11" db="EMBL/GenBank/DDBJ databases">
        <title>Leishmania tarentolae CDS.</title>
        <authorList>
            <person name="Goto Y."/>
            <person name="Yamagishi J."/>
        </authorList>
    </citation>
    <scope>NUCLEOTIDE SEQUENCE [LARGE SCALE GENOMIC DNA]</scope>
    <source>
        <strain evidence="5">Parrot Tar II</strain>
    </source>
</reference>
<dbReference type="SMART" id="SM00220">
    <property type="entry name" value="S_TKc"/>
    <property type="match status" value="1"/>
</dbReference>
<dbReference type="OrthoDB" id="40902at2759"/>
<feature type="region of interest" description="Disordered" evidence="3">
    <location>
        <begin position="752"/>
        <end position="785"/>
    </location>
</feature>
<dbReference type="GO" id="GO:0035556">
    <property type="term" value="P:intracellular signal transduction"/>
    <property type="evidence" value="ECO:0007669"/>
    <property type="project" value="TreeGrafter"/>
</dbReference>
<feature type="region of interest" description="Disordered" evidence="3">
    <location>
        <begin position="804"/>
        <end position="836"/>
    </location>
</feature>
<feature type="domain" description="Protein kinase" evidence="4">
    <location>
        <begin position="13"/>
        <end position="296"/>
    </location>
</feature>
<feature type="compositionally biased region" description="Low complexity" evidence="3">
    <location>
        <begin position="616"/>
        <end position="626"/>
    </location>
</feature>
<sequence length="880" mass="96781">MTTGKVIGDVVQYRLDTPIASGAFSTVWRCSELSSGRTYAVKIVEKKTALRNKMTGALIREVNALEIAGSTPYVTRLVDKMVSKHNYYLVMDLAEGGTLLDLIRERRQELKQSQVSSSGGCSVMDPLQLSATPFMPYDRVQYYFKQLLLALSALHDRNVVHRDVKPENILLDKNRTRLLLSDFGFACHSVLGAPLHRACGTLKYCAPELLRENPSYDGRKVDVWAAGITLYMMLFGGYPYRCSRGDPDAFLEVIETTTYRIPRPIPALIEDILQHMLCVDSTQRWSVKQLLQHPWIAGLDRRSPSASPATLANTSSGEVLATLPASVPEVEGAMTEMPSKDCLPVDFLPSNEDEVDDGFYQSINQDHLSSSVSSGLHSGSLSIQQPQQGPLHADPRRVHKEAFPLPFSPSMVHGSDPGVVQGGELETRGASKDFVLHPPSRSLRTSPKQEILKYGTESTSLTSIESFNTIDDEGEMGDSEDDTSYCEEMCEGAATRDHFGNTSMSSSLYTGDLHASNVRHNGPWSRYSYGLWLTARMAAHLVAFIAVCVVTVVLRVFLKRDIIDLPLPQVIRDRISFFLCTPLSRYHRYHSGEEPTLSHSRGGSLTASALTLCYQSGRSDSSSRRPPMTPPIPGSSLRRYVRTADKLMRESFMGNVVLSHNTPLMNVAHNKAPVSCPWKHSEDRPLSSTPATSSLVTVVPTQSSANQQSMESGEATTAEAYTENVERPALLLPLNSEKRQININPSVLLAGEDGEGCTQQHDRQGSDSSLRKERGSRWSLPPPLISVEDPISTTVATTSLRTLTSAKTPVRSEAPVNSQGGATDDTGSCDSTLDKSAYLPHPTVRFSPIAPMPMASDDHRHEMEDFPVVTKTGHACELRE</sequence>
<dbReference type="Proteomes" id="UP000419144">
    <property type="component" value="Unassembled WGS sequence"/>
</dbReference>
<feature type="region of interest" description="Disordered" evidence="3">
    <location>
        <begin position="676"/>
        <end position="720"/>
    </location>
</feature>
<dbReference type="PANTHER" id="PTHR24346">
    <property type="entry name" value="MAP/MICROTUBULE AFFINITY-REGULATING KINASE"/>
    <property type="match status" value="1"/>
</dbReference>
<dbReference type="PROSITE" id="PS00108">
    <property type="entry name" value="PROTEIN_KINASE_ST"/>
    <property type="match status" value="1"/>
</dbReference>
<dbReference type="InterPro" id="IPR011009">
    <property type="entry name" value="Kinase-like_dom_sf"/>
</dbReference>
<evidence type="ECO:0000256" key="1">
    <source>
        <dbReference type="ARBA" id="ARBA00022741"/>
    </source>
</evidence>
<dbReference type="VEuPathDB" id="TriTrypDB:LtaPh_2820700"/>
<organism evidence="5 6">
    <name type="scientific">Leishmania tarentolae</name>
    <name type="common">Sauroleishmania tarentolae</name>
    <dbReference type="NCBI Taxonomy" id="5689"/>
    <lineage>
        <taxon>Eukaryota</taxon>
        <taxon>Discoba</taxon>
        <taxon>Euglenozoa</taxon>
        <taxon>Kinetoplastea</taxon>
        <taxon>Metakinetoplastina</taxon>
        <taxon>Trypanosomatida</taxon>
        <taxon>Trypanosomatidae</taxon>
        <taxon>Leishmaniinae</taxon>
        <taxon>Leishmania</taxon>
        <taxon>lizard Leishmania</taxon>
    </lineage>
</organism>
<evidence type="ECO:0000313" key="5">
    <source>
        <dbReference type="EMBL" id="GET90125.1"/>
    </source>
</evidence>